<name>A0A1G7EI72_9BACL</name>
<sequence length="333" mass="37569">MSKSMMDKVLRIRQKISGGMVPAVPVPRYSDGSIHHDAQLAYADYLSKMQISGVAVWSHTGRGLYLNATERQEVLMSWRSALGQDKVIVAGAGARFTGSLPFAEQLKQWKRDAFRMAEHAVELGGDALLVFPPVIYKELPHNERDRSIVDYHRELSRLGIPLILFYLYEQGGGMDYSDEVLHQLLSLPSTAGIKMATLDRVMTLQRVSSLVTREYPDRLLISGEDRMFGYSLMRGATSTLMGLGAAYPNIQGDLITSYQEKKYELFMELSSRIDSYAEVTFTEPMDQYILRMLWSLVCAGVIPREAANDIVGYVLSEDVIDQLYSTIHKCRLY</sequence>
<evidence type="ECO:0000313" key="4">
    <source>
        <dbReference type="Proteomes" id="UP000198972"/>
    </source>
</evidence>
<evidence type="ECO:0000256" key="2">
    <source>
        <dbReference type="ARBA" id="ARBA00023239"/>
    </source>
</evidence>
<dbReference type="InterPro" id="IPR002220">
    <property type="entry name" value="DapA-like"/>
</dbReference>
<comment type="similarity">
    <text evidence="1">Belongs to the DapA family.</text>
</comment>
<gene>
    <name evidence="3" type="ORF">SAMN04488542_101216</name>
</gene>
<dbReference type="RefSeq" id="WP_175471263.1">
    <property type="nucleotide sequence ID" value="NZ_FNBG01000001.1"/>
</dbReference>
<keyword evidence="4" id="KW-1185">Reference proteome</keyword>
<dbReference type="STRING" id="670482.SAMN04488542_101216"/>
<organism evidence="3 4">
    <name type="scientific">Fontibacillus panacisegetis</name>
    <dbReference type="NCBI Taxonomy" id="670482"/>
    <lineage>
        <taxon>Bacteria</taxon>
        <taxon>Bacillati</taxon>
        <taxon>Bacillota</taxon>
        <taxon>Bacilli</taxon>
        <taxon>Bacillales</taxon>
        <taxon>Paenibacillaceae</taxon>
        <taxon>Fontibacillus</taxon>
    </lineage>
</organism>
<dbReference type="Pfam" id="PF00701">
    <property type="entry name" value="DHDPS"/>
    <property type="match status" value="1"/>
</dbReference>
<dbReference type="PANTHER" id="PTHR12128">
    <property type="entry name" value="DIHYDRODIPICOLINATE SYNTHASE"/>
    <property type="match status" value="1"/>
</dbReference>
<accession>A0A1G7EI72</accession>
<keyword evidence="2" id="KW-0456">Lyase</keyword>
<dbReference type="CDD" id="cd00408">
    <property type="entry name" value="DHDPS-like"/>
    <property type="match status" value="1"/>
</dbReference>
<proteinExistence type="inferred from homology"/>
<dbReference type="PANTHER" id="PTHR12128:SF66">
    <property type="entry name" value="4-HYDROXY-2-OXOGLUTARATE ALDOLASE, MITOCHONDRIAL"/>
    <property type="match status" value="1"/>
</dbReference>
<dbReference type="AlphaFoldDB" id="A0A1G7EI72"/>
<evidence type="ECO:0000256" key="1">
    <source>
        <dbReference type="ARBA" id="ARBA00007592"/>
    </source>
</evidence>
<dbReference type="EMBL" id="FNBG01000001">
    <property type="protein sequence ID" value="SDE63277.1"/>
    <property type="molecule type" value="Genomic_DNA"/>
</dbReference>
<dbReference type="Gene3D" id="3.20.20.70">
    <property type="entry name" value="Aldolase class I"/>
    <property type="match status" value="1"/>
</dbReference>
<dbReference type="Proteomes" id="UP000198972">
    <property type="component" value="Unassembled WGS sequence"/>
</dbReference>
<evidence type="ECO:0000313" key="3">
    <source>
        <dbReference type="EMBL" id="SDE63277.1"/>
    </source>
</evidence>
<dbReference type="SMART" id="SM01130">
    <property type="entry name" value="DHDPS"/>
    <property type="match status" value="1"/>
</dbReference>
<reference evidence="3 4" key="1">
    <citation type="submission" date="2016-10" db="EMBL/GenBank/DDBJ databases">
        <authorList>
            <person name="de Groot N.N."/>
        </authorList>
    </citation>
    <scope>NUCLEOTIDE SEQUENCE [LARGE SCALE GENOMIC DNA]</scope>
    <source>
        <strain evidence="3 4">DSM 28129</strain>
    </source>
</reference>
<dbReference type="GO" id="GO:0008840">
    <property type="term" value="F:4-hydroxy-tetrahydrodipicolinate synthase activity"/>
    <property type="evidence" value="ECO:0007669"/>
    <property type="project" value="TreeGrafter"/>
</dbReference>
<protein>
    <submittedName>
        <fullName evidence="3">4-hydroxy-tetrahydrodipicolinate synthase</fullName>
    </submittedName>
</protein>
<dbReference type="SUPFAM" id="SSF51569">
    <property type="entry name" value="Aldolase"/>
    <property type="match status" value="1"/>
</dbReference>
<dbReference type="InterPro" id="IPR013785">
    <property type="entry name" value="Aldolase_TIM"/>
</dbReference>